<keyword evidence="4" id="KW-1185">Reference proteome</keyword>
<dbReference type="Pfam" id="PF00781">
    <property type="entry name" value="DAGK_cat"/>
    <property type="match status" value="1"/>
</dbReference>
<evidence type="ECO:0000259" key="2">
    <source>
        <dbReference type="Pfam" id="PF19279"/>
    </source>
</evidence>
<keyword evidence="3" id="KW-0418">Kinase</keyword>
<dbReference type="EMBL" id="JBBMFF010000138">
    <property type="protein sequence ID" value="MEQ2510209.1"/>
    <property type="molecule type" value="Genomic_DNA"/>
</dbReference>
<dbReference type="GO" id="GO:0016301">
    <property type="term" value="F:kinase activity"/>
    <property type="evidence" value="ECO:0007669"/>
    <property type="project" value="UniProtKB-KW"/>
</dbReference>
<keyword evidence="3" id="KW-0808">Transferase</keyword>
<comment type="caution">
    <text evidence="3">The sequence shown here is derived from an EMBL/GenBank/DDBJ whole genome shotgun (WGS) entry which is preliminary data.</text>
</comment>
<dbReference type="InterPro" id="IPR017438">
    <property type="entry name" value="ATP-NAD_kinase_N"/>
</dbReference>
<feature type="domain" description="DAGKc" evidence="1">
    <location>
        <begin position="3"/>
        <end position="111"/>
    </location>
</feature>
<dbReference type="RefSeq" id="WP_349134914.1">
    <property type="nucleotide sequence ID" value="NZ_JBBMFF010000138.1"/>
</dbReference>
<dbReference type="SUPFAM" id="SSF111331">
    <property type="entry name" value="NAD kinase/diacylglycerol kinase-like"/>
    <property type="match status" value="1"/>
</dbReference>
<evidence type="ECO:0000259" key="1">
    <source>
        <dbReference type="Pfam" id="PF00781"/>
    </source>
</evidence>
<dbReference type="InterPro" id="IPR001206">
    <property type="entry name" value="Diacylglycerol_kinase_cat_dom"/>
</dbReference>
<proteinExistence type="predicted"/>
<dbReference type="InterPro" id="IPR045540">
    <property type="entry name" value="YegS/DAGK_C"/>
</dbReference>
<dbReference type="Proteomes" id="UP001491552">
    <property type="component" value="Unassembled WGS sequence"/>
</dbReference>
<name>A0ABV1G4R6_9FIRM</name>
<dbReference type="Gene3D" id="2.60.200.40">
    <property type="match status" value="1"/>
</dbReference>
<protein>
    <submittedName>
        <fullName evidence="3">Diacylglycerol kinase family protein</fullName>
    </submittedName>
</protein>
<reference evidence="3 4" key="1">
    <citation type="submission" date="2024-03" db="EMBL/GenBank/DDBJ databases">
        <title>Human intestinal bacterial collection.</title>
        <authorList>
            <person name="Pauvert C."/>
            <person name="Hitch T.C.A."/>
            <person name="Clavel T."/>
        </authorList>
    </citation>
    <scope>NUCLEOTIDE SEQUENCE [LARGE SCALE GENOMIC DNA]</scope>
    <source>
        <strain evidence="3 4">CLA-AA-H192</strain>
    </source>
</reference>
<gene>
    <name evidence="3" type="ORF">WMO66_02930</name>
</gene>
<dbReference type="Pfam" id="PF19279">
    <property type="entry name" value="YegS_C"/>
    <property type="match status" value="1"/>
</dbReference>
<sequence length="288" mass="31363">MQYVLFNPQAGNGSGAQQARALDARFPEETFSYTDMTTISDYAAWLGTLPVDASLIIAGGDGTLNRFLNDTNGMALPEQLYYFATGSGNDFLHDLGLEKGADPVPVAQHLRDLPTVTVNGKHWRFLNGIGYGIDGYCCEVGDALRGKSDKPVNYTAIAIKGLLFHFHPANAEVTVDGKTKRYRRVWLAPTMNGRFYGGGMMVTPDQHRGNAEGKVSVCVMHGSGKIKTLAVFPSIFKGGHVKHTEMVEILTGHDIEVRFDRPCALQIDGETIRNVTSYSVHAGVPARV</sequence>
<evidence type="ECO:0000313" key="3">
    <source>
        <dbReference type="EMBL" id="MEQ2510209.1"/>
    </source>
</evidence>
<feature type="domain" description="YegS/DAGK C-terminal" evidence="2">
    <location>
        <begin position="130"/>
        <end position="274"/>
    </location>
</feature>
<evidence type="ECO:0000313" key="4">
    <source>
        <dbReference type="Proteomes" id="UP001491552"/>
    </source>
</evidence>
<organism evidence="3 4">
    <name type="scientific">Faecousia intestinalis</name>
    <dbReference type="NCBI Taxonomy" id="3133167"/>
    <lineage>
        <taxon>Bacteria</taxon>
        <taxon>Bacillati</taxon>
        <taxon>Bacillota</taxon>
        <taxon>Clostridia</taxon>
        <taxon>Eubacteriales</taxon>
        <taxon>Oscillospiraceae</taxon>
        <taxon>Faecousia</taxon>
    </lineage>
</organism>
<dbReference type="InterPro" id="IPR016064">
    <property type="entry name" value="NAD/diacylglycerol_kinase_sf"/>
</dbReference>
<dbReference type="Gene3D" id="3.40.50.10330">
    <property type="entry name" value="Probable inorganic polyphosphate/atp-NAD kinase, domain 1"/>
    <property type="match status" value="1"/>
</dbReference>
<accession>A0ABV1G4R6</accession>